<proteinExistence type="predicted"/>
<dbReference type="AlphaFoldDB" id="A0A387HAQ2"/>
<sequence length="379" mass="39044">MTGGADEVRWNAATQKWETVRGGSTRPPTPPGPPAPETPDAGPVPPAPTTPPPPAPPAPGPRVPPLAPGFDALDPYDPYDTGGEDPYRTGGPEDPYRTGGPEDPYRTGGPEDPYRTGGPEDPYRTGGPFPRFPQAPELAEPPASPSRRVPVAVVVGLVFVVAAAGAGGGWLLARGGPDRPAATVSSPAATPRSGAPERTGDGRGGASASPSSASPSPSATVPAGFQLAQDPRGFRLYVPQGWTRQDQGDKGVFYNSPDGARLIQVYLVSEAGLSPYDALKGTSGTLATTHTGYREISLGRDATVPAGATQGARLVYAYDHTTLGHRRQVVDYAFLTPGGRHYAVLSAAPATAWPEQEQTLRAALSGFCEGSDCPSPSAG</sequence>
<reference evidence="3 4" key="1">
    <citation type="submission" date="2018-10" db="EMBL/GenBank/DDBJ databases">
        <title>Relationship between Morphology and Antimicrobial Activity in Streptomyces.</title>
        <authorList>
            <person name="Kang H.J."/>
            <person name="Kim S.B."/>
        </authorList>
    </citation>
    <scope>NUCLEOTIDE SEQUENCE [LARGE SCALE GENOMIC DNA]</scope>
    <source>
        <strain evidence="3 4">BH38</strain>
    </source>
</reference>
<keyword evidence="4" id="KW-1185">Reference proteome</keyword>
<accession>A0A387HAQ2</accession>
<feature type="compositionally biased region" description="Low complexity" evidence="1">
    <location>
        <begin position="178"/>
        <end position="193"/>
    </location>
</feature>
<evidence type="ECO:0000256" key="1">
    <source>
        <dbReference type="SAM" id="MobiDB-lite"/>
    </source>
</evidence>
<dbReference type="EMBL" id="CP032698">
    <property type="protein sequence ID" value="AYG80936.1"/>
    <property type="molecule type" value="Genomic_DNA"/>
</dbReference>
<feature type="compositionally biased region" description="Low complexity" evidence="1">
    <location>
        <begin position="134"/>
        <end position="145"/>
    </location>
</feature>
<keyword evidence="2" id="KW-0812">Transmembrane</keyword>
<protein>
    <submittedName>
        <fullName evidence="3">IgA FC receptor</fullName>
    </submittedName>
</protein>
<organism evidence="3 4">
    <name type="scientific">Streptomyces hundungensis</name>
    <dbReference type="NCBI Taxonomy" id="1077946"/>
    <lineage>
        <taxon>Bacteria</taxon>
        <taxon>Bacillati</taxon>
        <taxon>Actinomycetota</taxon>
        <taxon>Actinomycetes</taxon>
        <taxon>Kitasatosporales</taxon>
        <taxon>Streptomycetaceae</taxon>
        <taxon>Streptomyces</taxon>
    </lineage>
</organism>
<dbReference type="KEGG" id="shun:DWB77_03074"/>
<feature type="region of interest" description="Disordered" evidence="1">
    <location>
        <begin position="178"/>
        <end position="224"/>
    </location>
</feature>
<keyword evidence="2" id="KW-0472">Membrane</keyword>
<dbReference type="RefSeq" id="WP_162952537.1">
    <property type="nucleotide sequence ID" value="NZ_CP032698.1"/>
</dbReference>
<keyword evidence="3" id="KW-0675">Receptor</keyword>
<feature type="region of interest" description="Disordered" evidence="1">
    <location>
        <begin position="1"/>
        <end position="145"/>
    </location>
</feature>
<dbReference type="Gene3D" id="3.40.1000.10">
    <property type="entry name" value="Mog1/PsbP, alpha/beta/alpha sandwich"/>
    <property type="match status" value="1"/>
</dbReference>
<feature type="transmembrane region" description="Helical" evidence="2">
    <location>
        <begin position="151"/>
        <end position="173"/>
    </location>
</feature>
<keyword evidence="2" id="KW-1133">Transmembrane helix</keyword>
<feature type="compositionally biased region" description="Pro residues" evidence="1">
    <location>
        <begin position="27"/>
        <end position="67"/>
    </location>
</feature>
<evidence type="ECO:0000313" key="4">
    <source>
        <dbReference type="Proteomes" id="UP000271554"/>
    </source>
</evidence>
<name>A0A387HAQ2_9ACTN</name>
<evidence type="ECO:0000256" key="2">
    <source>
        <dbReference type="SAM" id="Phobius"/>
    </source>
</evidence>
<dbReference type="Proteomes" id="UP000271554">
    <property type="component" value="Chromosome"/>
</dbReference>
<evidence type="ECO:0000313" key="3">
    <source>
        <dbReference type="EMBL" id="AYG80936.1"/>
    </source>
</evidence>
<gene>
    <name evidence="3" type="primary">bag_1</name>
    <name evidence="3" type="ORF">DWB77_03074</name>
</gene>
<feature type="compositionally biased region" description="Low complexity" evidence="1">
    <location>
        <begin position="206"/>
        <end position="219"/>
    </location>
</feature>